<dbReference type="PROSITE" id="PS50924">
    <property type="entry name" value="MHYT"/>
    <property type="match status" value="1"/>
</dbReference>
<evidence type="ECO:0008006" key="9">
    <source>
        <dbReference type="Google" id="ProtNLM"/>
    </source>
</evidence>
<keyword evidence="2" id="KW-1133">Transmembrane helix</keyword>
<sequence>MNFATTDALGELAYRGSHSAPLVVVSLAIAILAAYASISHVDLIRNTTARAARIGWQINGAIAMGVGVWTMHFIGMVAFQLPLEIEYHLGITMASVLPAIAAGYVALQVLRAPCVSVQAIALGGSLMGVGIGAMHYIGMSGMIVDADMLHQPALFALSIAVAIIMASMALAIPRLLDRFLENGERYQPTLFKLGSAVLMGLAISSLHYVAMSAARFVPGDGQHSSLAGLTVQPGLIAGLAVGASLFILITSTITVTLRLRIEGAQLDADILAARARQLDDRFQKIASRLPGVVYQFRLGPDGSLSFPYASHAIEDIYGVTAEQVQEDASELTNVIHPADLDGVLASIQASANDLSVWRHEYRVRHPEHGERWLQGNATPDREPDGGVLWNGFITDITDQKRTSARIHQLAFYDELTGLANRRLLEERLEHARALSARHRHYGAVLFLDLDDFKRLNDTLGHSVGDALLKTLARRLEHHVRSADTVARLGGDEFVIVLEKLGEREDLAAQQAAHMAEEVQALVTEPVQLRGHDYQCAVSIGLTVFLGDEHTHEELLRRADAAMYQAKAAGFNAIRFFNPTLQAEMEERFRLEADLRASMGSDHFVLHFQRQVGPDGHTVAAEALLRWHHPVRGLVAPLDFMPLAEDTGLIRPLGHWVLNEGCRQIQRWQQDPATAHLSLSVNVSAAQFHQDDFVSQIERLLEGWPIPPERLKLELTESLVLADLEDSMYKMEQIRALGIRFSMDDFGTGYSSMAYLSRLPFDEVKIDKAFVQAAGQSGHGRDRVIIEAIINLAQSLDMRVVAEGVETAEQFELLAEIECHYFQGYYFGRPGPATAIMG</sequence>
<dbReference type="PROSITE" id="PS50113">
    <property type="entry name" value="PAC"/>
    <property type="match status" value="1"/>
</dbReference>
<feature type="transmembrane region" description="Helical" evidence="2">
    <location>
        <begin position="193"/>
        <end position="214"/>
    </location>
</feature>
<feature type="transmembrane region" description="Helical" evidence="2">
    <location>
        <begin position="149"/>
        <end position="172"/>
    </location>
</feature>
<dbReference type="Pfam" id="PF08447">
    <property type="entry name" value="PAS_3"/>
    <property type="match status" value="1"/>
</dbReference>
<evidence type="ECO:0000313" key="7">
    <source>
        <dbReference type="EMBL" id="AKJ96283.1"/>
    </source>
</evidence>
<dbReference type="InterPro" id="IPR035965">
    <property type="entry name" value="PAS-like_dom_sf"/>
</dbReference>
<dbReference type="GO" id="GO:0016020">
    <property type="term" value="C:membrane"/>
    <property type="evidence" value="ECO:0007669"/>
    <property type="project" value="UniProtKB-UniRule"/>
</dbReference>
<dbReference type="SMART" id="SM00052">
    <property type="entry name" value="EAL"/>
    <property type="match status" value="1"/>
</dbReference>
<dbReference type="InterPro" id="IPR013655">
    <property type="entry name" value="PAS_fold_3"/>
</dbReference>
<keyword evidence="2" id="KW-0472">Membrane</keyword>
<dbReference type="Gene3D" id="3.30.70.270">
    <property type="match status" value="1"/>
</dbReference>
<keyword evidence="2" id="KW-0812">Transmembrane</keyword>
<organism evidence="7 8">
    <name type="scientific">Thioalkalivibrio versutus</name>
    <dbReference type="NCBI Taxonomy" id="106634"/>
    <lineage>
        <taxon>Bacteria</taxon>
        <taxon>Pseudomonadati</taxon>
        <taxon>Pseudomonadota</taxon>
        <taxon>Gammaproteobacteria</taxon>
        <taxon>Chromatiales</taxon>
        <taxon>Ectothiorhodospiraceae</taxon>
        <taxon>Thioalkalivibrio</taxon>
    </lineage>
</organism>
<dbReference type="PROSITE" id="PS50883">
    <property type="entry name" value="EAL"/>
    <property type="match status" value="1"/>
</dbReference>
<feature type="domain" description="PAC" evidence="3">
    <location>
        <begin position="357"/>
        <end position="408"/>
    </location>
</feature>
<reference evidence="7 8" key="1">
    <citation type="submission" date="2015-04" db="EMBL/GenBank/DDBJ databases">
        <title>Complete Sequence for the Genome of the Thioalkalivibrio versutus D301.</title>
        <authorList>
            <person name="Mu T."/>
            <person name="Zhou J."/>
            <person name="Xu X."/>
        </authorList>
    </citation>
    <scope>NUCLEOTIDE SEQUENCE [LARGE SCALE GENOMIC DNA]</scope>
    <source>
        <strain evidence="7 8">D301</strain>
    </source>
</reference>
<evidence type="ECO:0000259" key="3">
    <source>
        <dbReference type="PROSITE" id="PS50113"/>
    </source>
</evidence>
<dbReference type="InterPro" id="IPR001633">
    <property type="entry name" value="EAL_dom"/>
</dbReference>
<feature type="transmembrane region" description="Helical" evidence="2">
    <location>
        <begin position="58"/>
        <end position="81"/>
    </location>
</feature>
<dbReference type="Gene3D" id="3.30.450.20">
    <property type="entry name" value="PAS domain"/>
    <property type="match status" value="1"/>
</dbReference>
<feature type="domain" description="EAL" evidence="4">
    <location>
        <begin position="587"/>
        <end position="837"/>
    </location>
</feature>
<evidence type="ECO:0000259" key="4">
    <source>
        <dbReference type="PROSITE" id="PS50883"/>
    </source>
</evidence>
<accession>A0A0G3G4W9</accession>
<dbReference type="PROSITE" id="PS50887">
    <property type="entry name" value="GGDEF"/>
    <property type="match status" value="1"/>
</dbReference>
<dbReference type="InterPro" id="IPR043128">
    <property type="entry name" value="Rev_trsase/Diguanyl_cyclase"/>
</dbReference>
<dbReference type="SUPFAM" id="SSF141868">
    <property type="entry name" value="EAL domain-like"/>
    <property type="match status" value="1"/>
</dbReference>
<evidence type="ECO:0000256" key="1">
    <source>
        <dbReference type="ARBA" id="ARBA00001946"/>
    </source>
</evidence>
<evidence type="ECO:0000256" key="2">
    <source>
        <dbReference type="PROSITE-ProRule" id="PRU00244"/>
    </source>
</evidence>
<dbReference type="InterPro" id="IPR000014">
    <property type="entry name" value="PAS"/>
</dbReference>
<dbReference type="SUPFAM" id="SSF55073">
    <property type="entry name" value="Nucleotide cyclase"/>
    <property type="match status" value="1"/>
</dbReference>
<dbReference type="SUPFAM" id="SSF55785">
    <property type="entry name" value="PYP-like sensor domain (PAS domain)"/>
    <property type="match status" value="1"/>
</dbReference>
<feature type="transmembrane region" description="Helical" evidence="2">
    <location>
        <begin position="87"/>
        <end position="107"/>
    </location>
</feature>
<evidence type="ECO:0000259" key="6">
    <source>
        <dbReference type="PROSITE" id="PS50924"/>
    </source>
</evidence>
<evidence type="ECO:0000313" key="8">
    <source>
        <dbReference type="Proteomes" id="UP000064201"/>
    </source>
</evidence>
<dbReference type="InterPro" id="IPR005330">
    <property type="entry name" value="MHYT_dom"/>
</dbReference>
<dbReference type="InterPro" id="IPR000700">
    <property type="entry name" value="PAS-assoc_C"/>
</dbReference>
<proteinExistence type="predicted"/>
<dbReference type="NCBIfam" id="TIGR00254">
    <property type="entry name" value="GGDEF"/>
    <property type="match status" value="1"/>
</dbReference>
<dbReference type="SMART" id="SM00267">
    <property type="entry name" value="GGDEF"/>
    <property type="match status" value="1"/>
</dbReference>
<dbReference type="PATRIC" id="fig|106634.4.peg.2722"/>
<dbReference type="InterPro" id="IPR035919">
    <property type="entry name" value="EAL_sf"/>
</dbReference>
<dbReference type="CDD" id="cd00130">
    <property type="entry name" value="PAS"/>
    <property type="match status" value="1"/>
</dbReference>
<dbReference type="InterPro" id="IPR000160">
    <property type="entry name" value="GGDEF_dom"/>
</dbReference>
<dbReference type="InterPro" id="IPR029787">
    <property type="entry name" value="Nucleotide_cyclase"/>
</dbReference>
<dbReference type="STRING" id="106634.TVD_13340"/>
<dbReference type="GO" id="GO:0003824">
    <property type="term" value="F:catalytic activity"/>
    <property type="evidence" value="ECO:0007669"/>
    <property type="project" value="UniProtKB-ARBA"/>
</dbReference>
<dbReference type="PANTHER" id="PTHR44757:SF2">
    <property type="entry name" value="BIOFILM ARCHITECTURE MAINTENANCE PROTEIN MBAA"/>
    <property type="match status" value="1"/>
</dbReference>
<dbReference type="OrthoDB" id="8553030at2"/>
<feature type="domain" description="MHYT" evidence="6">
    <location>
        <begin position="18"/>
        <end position="217"/>
    </location>
</feature>
<dbReference type="Proteomes" id="UP000064201">
    <property type="component" value="Chromosome"/>
</dbReference>
<dbReference type="KEGG" id="tvr:TVD_13340"/>
<name>A0A0G3G4W9_9GAMM</name>
<dbReference type="NCBIfam" id="TIGR00229">
    <property type="entry name" value="sensory_box"/>
    <property type="match status" value="1"/>
</dbReference>
<dbReference type="CDD" id="cd01949">
    <property type="entry name" value="GGDEF"/>
    <property type="match status" value="1"/>
</dbReference>
<feature type="transmembrane region" description="Helical" evidence="2">
    <location>
        <begin position="234"/>
        <end position="257"/>
    </location>
</feature>
<dbReference type="InterPro" id="IPR052155">
    <property type="entry name" value="Biofilm_reg_signaling"/>
</dbReference>
<dbReference type="Pfam" id="PF00563">
    <property type="entry name" value="EAL"/>
    <property type="match status" value="1"/>
</dbReference>
<protein>
    <recommendedName>
        <fullName evidence="9">Diguanylate cyclase</fullName>
    </recommendedName>
</protein>
<feature type="transmembrane region" description="Helical" evidence="2">
    <location>
        <begin position="119"/>
        <end position="137"/>
    </location>
</feature>
<comment type="cofactor">
    <cofactor evidence="1">
        <name>Mg(2+)</name>
        <dbReference type="ChEBI" id="CHEBI:18420"/>
    </cofactor>
</comment>
<gene>
    <name evidence="7" type="ORF">TVD_13340</name>
</gene>
<dbReference type="Pfam" id="PF00990">
    <property type="entry name" value="GGDEF"/>
    <property type="match status" value="1"/>
</dbReference>
<dbReference type="Pfam" id="PF03707">
    <property type="entry name" value="MHYT"/>
    <property type="match status" value="2"/>
</dbReference>
<feature type="transmembrane region" description="Helical" evidence="2">
    <location>
        <begin position="20"/>
        <end position="38"/>
    </location>
</feature>
<keyword evidence="8" id="KW-1185">Reference proteome</keyword>
<dbReference type="CDD" id="cd01948">
    <property type="entry name" value="EAL"/>
    <property type="match status" value="1"/>
</dbReference>
<evidence type="ECO:0000259" key="5">
    <source>
        <dbReference type="PROSITE" id="PS50887"/>
    </source>
</evidence>
<dbReference type="EMBL" id="CP011367">
    <property type="protein sequence ID" value="AKJ96283.1"/>
    <property type="molecule type" value="Genomic_DNA"/>
</dbReference>
<dbReference type="AlphaFoldDB" id="A0A0G3G4W9"/>
<dbReference type="FunFam" id="3.30.70.270:FF:000001">
    <property type="entry name" value="Diguanylate cyclase domain protein"/>
    <property type="match status" value="1"/>
</dbReference>
<dbReference type="Gene3D" id="3.20.20.450">
    <property type="entry name" value="EAL domain"/>
    <property type="match status" value="1"/>
</dbReference>
<feature type="domain" description="GGDEF" evidence="5">
    <location>
        <begin position="440"/>
        <end position="578"/>
    </location>
</feature>
<dbReference type="PANTHER" id="PTHR44757">
    <property type="entry name" value="DIGUANYLATE CYCLASE DGCP"/>
    <property type="match status" value="1"/>
</dbReference>
<dbReference type="RefSeq" id="WP_047251825.1">
    <property type="nucleotide sequence ID" value="NZ_CP011367.1"/>
</dbReference>